<name>A0A2J0Z8F3_RHIML</name>
<dbReference type="AlphaFoldDB" id="A0A2J0Z8F3"/>
<gene>
    <name evidence="2" type="ORF">CEJ86_00865</name>
</gene>
<reference evidence="2 3" key="1">
    <citation type="submission" date="2017-06" db="EMBL/GenBank/DDBJ databases">
        <title>Ensifer strains isolated from leguminous trees and herbs display diverse denitrification phenotypes with some acting as strong N2O sinks.</title>
        <authorList>
            <person name="Woliy K."/>
            <person name="Mania D."/>
            <person name="Bakken L.R."/>
            <person name="Frostegard A."/>
        </authorList>
    </citation>
    <scope>NUCLEOTIDE SEQUENCE [LARGE SCALE GENOMIC DNA]</scope>
    <source>
        <strain evidence="2 3">AC50a</strain>
    </source>
</reference>
<protein>
    <submittedName>
        <fullName evidence="2">Uncharacterized protein</fullName>
    </submittedName>
</protein>
<dbReference type="EMBL" id="NJGD01000001">
    <property type="protein sequence ID" value="PJR16794.1"/>
    <property type="molecule type" value="Genomic_DNA"/>
</dbReference>
<evidence type="ECO:0000256" key="1">
    <source>
        <dbReference type="SAM" id="Phobius"/>
    </source>
</evidence>
<accession>A0A2J0Z8F3</accession>
<feature type="transmembrane region" description="Helical" evidence="1">
    <location>
        <begin position="17"/>
        <end position="37"/>
    </location>
</feature>
<proteinExistence type="predicted"/>
<keyword evidence="1" id="KW-1133">Transmembrane helix</keyword>
<organism evidence="2 3">
    <name type="scientific">Rhizobium meliloti</name>
    <name type="common">Ensifer meliloti</name>
    <name type="synonym">Sinorhizobium meliloti</name>
    <dbReference type="NCBI Taxonomy" id="382"/>
    <lineage>
        <taxon>Bacteria</taxon>
        <taxon>Pseudomonadati</taxon>
        <taxon>Pseudomonadota</taxon>
        <taxon>Alphaproteobacteria</taxon>
        <taxon>Hyphomicrobiales</taxon>
        <taxon>Rhizobiaceae</taxon>
        <taxon>Sinorhizobium/Ensifer group</taxon>
        <taxon>Sinorhizobium</taxon>
    </lineage>
</organism>
<evidence type="ECO:0000313" key="2">
    <source>
        <dbReference type="EMBL" id="PJR16794.1"/>
    </source>
</evidence>
<evidence type="ECO:0000313" key="3">
    <source>
        <dbReference type="Proteomes" id="UP000231987"/>
    </source>
</evidence>
<sequence>MVDMIGLLSTLWEVRRYAIGAVGGLLLFSALNALLWLPEAREEGRELERAAALKRSIEIIQERGRTNAEINALDDAGLCRELGGMFEDGQCR</sequence>
<keyword evidence="1" id="KW-0472">Membrane</keyword>
<comment type="caution">
    <text evidence="2">The sequence shown here is derived from an EMBL/GenBank/DDBJ whole genome shotgun (WGS) entry which is preliminary data.</text>
</comment>
<dbReference type="Proteomes" id="UP000231987">
    <property type="component" value="Unassembled WGS sequence"/>
</dbReference>
<keyword evidence="1" id="KW-0812">Transmembrane</keyword>